<reference evidence="1" key="1">
    <citation type="submission" date="2022-05" db="EMBL/GenBank/DDBJ databases">
        <title>Chromosome-level genome of Chaenocephalus aceratus.</title>
        <authorList>
            <person name="Park H."/>
        </authorList>
    </citation>
    <scope>NUCLEOTIDE SEQUENCE</scope>
    <source>
        <strain evidence="1">KU_202001</strain>
    </source>
</reference>
<accession>A0ACB9W815</accession>
<organism evidence="1 2">
    <name type="scientific">Chaenocephalus aceratus</name>
    <name type="common">Blackfin icefish</name>
    <name type="synonym">Chaenichthys aceratus</name>
    <dbReference type="NCBI Taxonomy" id="36190"/>
    <lineage>
        <taxon>Eukaryota</taxon>
        <taxon>Metazoa</taxon>
        <taxon>Chordata</taxon>
        <taxon>Craniata</taxon>
        <taxon>Vertebrata</taxon>
        <taxon>Euteleostomi</taxon>
        <taxon>Actinopterygii</taxon>
        <taxon>Neopterygii</taxon>
        <taxon>Teleostei</taxon>
        <taxon>Neoteleostei</taxon>
        <taxon>Acanthomorphata</taxon>
        <taxon>Eupercaria</taxon>
        <taxon>Perciformes</taxon>
        <taxon>Notothenioidei</taxon>
        <taxon>Channichthyidae</taxon>
        <taxon>Chaenocephalus</taxon>
    </lineage>
</organism>
<keyword evidence="2" id="KW-1185">Reference proteome</keyword>
<name>A0ACB9W815_CHAAC</name>
<evidence type="ECO:0000313" key="1">
    <source>
        <dbReference type="EMBL" id="KAI4809383.1"/>
    </source>
</evidence>
<dbReference type="Proteomes" id="UP001057452">
    <property type="component" value="Chromosome 17"/>
</dbReference>
<dbReference type="EMBL" id="CM043801">
    <property type="protein sequence ID" value="KAI4809383.1"/>
    <property type="molecule type" value="Genomic_DNA"/>
</dbReference>
<comment type="caution">
    <text evidence="1">The sequence shown here is derived from an EMBL/GenBank/DDBJ whole genome shotgun (WGS) entry which is preliminary data.</text>
</comment>
<proteinExistence type="predicted"/>
<protein>
    <submittedName>
        <fullName evidence="1">Uncharacterized protein</fullName>
    </submittedName>
</protein>
<sequence length="460" mass="50892">MTSSSSYPASTLEHDISEPLSALDDKRRAEGCPQYVRDPPTYCLRAAGVLRYNRESDNRINLTTIVPASQPVTEYPVRCEFCGGKGQPSLDLTWTQEPESMPLFCCAQRQQLCKMLAKQRCLVEGRCDLRTLTPSSPRDKAGTVKGELLLQGKEMEDNNKFIMDLLGGLRERSELRIYDDYSIQLPGAETFPPTSKVLSFRLSRAPGEGCWTVCPCSDAEKELKIKQEEEQVLILFCDHKQLQFGICHYQDRAEPLQKNYSNGRTFLTVFPDGSAQAFYPSGLLALVVVVTAENGRVCIVYDDSDASSPSMRAMFQSDGRATCYHSNGNIWLTLNSAGGQCLDEAGARVHRWSWNSPSLIPTPLHPVFLSLNKTIGVRILGKEKVFVTFLAKGQQARFRVGACCAQCECATGSDASGPSISKEELYVLAAKRLLEVSTDVMSESETAFIKGCQDCLPVIN</sequence>
<evidence type="ECO:0000313" key="2">
    <source>
        <dbReference type="Proteomes" id="UP001057452"/>
    </source>
</evidence>
<gene>
    <name evidence="1" type="ORF">KUCAC02_018267</name>
</gene>